<accession>A0A8T0L3C7</accession>
<organism evidence="1 2">
    <name type="scientific">Phaseolus angularis</name>
    <name type="common">Azuki bean</name>
    <name type="synonym">Vigna angularis</name>
    <dbReference type="NCBI Taxonomy" id="3914"/>
    <lineage>
        <taxon>Eukaryota</taxon>
        <taxon>Viridiplantae</taxon>
        <taxon>Streptophyta</taxon>
        <taxon>Embryophyta</taxon>
        <taxon>Tracheophyta</taxon>
        <taxon>Spermatophyta</taxon>
        <taxon>Magnoliopsida</taxon>
        <taxon>eudicotyledons</taxon>
        <taxon>Gunneridae</taxon>
        <taxon>Pentapetalae</taxon>
        <taxon>rosids</taxon>
        <taxon>fabids</taxon>
        <taxon>Fabales</taxon>
        <taxon>Fabaceae</taxon>
        <taxon>Papilionoideae</taxon>
        <taxon>50 kb inversion clade</taxon>
        <taxon>NPAAA clade</taxon>
        <taxon>indigoferoid/millettioid clade</taxon>
        <taxon>Phaseoleae</taxon>
        <taxon>Vigna</taxon>
    </lineage>
</organism>
<dbReference type="AlphaFoldDB" id="A0A8T0L3C7"/>
<dbReference type="Proteomes" id="UP000743370">
    <property type="component" value="Unassembled WGS sequence"/>
</dbReference>
<evidence type="ECO:0000313" key="1">
    <source>
        <dbReference type="EMBL" id="KAG2405478.1"/>
    </source>
</evidence>
<reference evidence="1 2" key="1">
    <citation type="submission" date="2020-05" db="EMBL/GenBank/DDBJ databases">
        <title>Vigna angularis (adzuki bean) Var. LongXiaoDou No. 4 denovo assembly.</title>
        <authorList>
            <person name="Xiang H."/>
        </authorList>
    </citation>
    <scope>NUCLEOTIDE SEQUENCE [LARGE SCALE GENOMIC DNA]</scope>
    <source>
        <tissue evidence="1">Leaf</tissue>
    </source>
</reference>
<evidence type="ECO:0000313" key="2">
    <source>
        <dbReference type="Proteomes" id="UP000743370"/>
    </source>
</evidence>
<protein>
    <submittedName>
        <fullName evidence="1">Uncharacterized protein</fullName>
    </submittedName>
</protein>
<gene>
    <name evidence="1" type="ORF">HKW66_Vig0047330</name>
</gene>
<dbReference type="EMBL" id="JABFOF010000002">
    <property type="protein sequence ID" value="KAG2405478.1"/>
    <property type="molecule type" value="Genomic_DNA"/>
</dbReference>
<proteinExistence type="predicted"/>
<sequence length="118" mass="13672">MGLELKKLSFLGLKFGKPSILRVRNREIELVGVRTRQTELVGVITRETELFGVRTRETKLLRDNDVTWMGVETNAKQNDQFMSMQDMVHDVVTQHELCHLSNSNNMEETLNEGVARRR</sequence>
<comment type="caution">
    <text evidence="1">The sequence shown here is derived from an EMBL/GenBank/DDBJ whole genome shotgun (WGS) entry which is preliminary data.</text>
</comment>
<name>A0A8T0L3C7_PHAAN</name>